<dbReference type="SUPFAM" id="SSF53300">
    <property type="entry name" value="vWA-like"/>
    <property type="match status" value="1"/>
</dbReference>
<dbReference type="EMBL" id="PFWU01000031">
    <property type="protein sequence ID" value="PJA45524.1"/>
    <property type="molecule type" value="Genomic_DNA"/>
</dbReference>
<name>A0A2M7XCC9_9BACT</name>
<reference evidence="2" key="1">
    <citation type="submission" date="2017-09" db="EMBL/GenBank/DDBJ databases">
        <title>Depth-based differentiation of microbial function through sediment-hosted aquifers and enrichment of novel symbionts in the deep terrestrial subsurface.</title>
        <authorList>
            <person name="Probst A.J."/>
            <person name="Ladd B."/>
            <person name="Jarett J.K."/>
            <person name="Geller-Mcgrath D.E."/>
            <person name="Sieber C.M.K."/>
            <person name="Emerson J.B."/>
            <person name="Anantharaman K."/>
            <person name="Thomas B.C."/>
            <person name="Malmstrom R."/>
            <person name="Stieglmeier M."/>
            <person name="Klingl A."/>
            <person name="Woyke T."/>
            <person name="Ryan C.M."/>
            <person name="Banfield J.F."/>
        </authorList>
    </citation>
    <scope>NUCLEOTIDE SEQUENCE [LARGE SCALE GENOMIC DNA]</scope>
</reference>
<dbReference type="AlphaFoldDB" id="A0A2M7XCC9"/>
<accession>A0A2M7XCC9</accession>
<evidence type="ECO:0000313" key="2">
    <source>
        <dbReference type="Proteomes" id="UP000229385"/>
    </source>
</evidence>
<evidence type="ECO:0008006" key="3">
    <source>
        <dbReference type="Google" id="ProtNLM"/>
    </source>
</evidence>
<comment type="caution">
    <text evidence="1">The sequence shown here is derived from an EMBL/GenBank/DDBJ whole genome shotgun (WGS) entry which is preliminary data.</text>
</comment>
<dbReference type="Gene3D" id="3.40.50.410">
    <property type="entry name" value="von Willebrand factor, type A domain"/>
    <property type="match status" value="1"/>
</dbReference>
<protein>
    <recommendedName>
        <fullName evidence="3">VWFA domain-containing protein</fullName>
    </recommendedName>
</protein>
<organism evidence="1 2">
    <name type="scientific">Candidatus Uhrbacteria bacterium CG_4_9_14_3_um_filter_50_9</name>
    <dbReference type="NCBI Taxonomy" id="1975035"/>
    <lineage>
        <taxon>Bacteria</taxon>
        <taxon>Candidatus Uhriibacteriota</taxon>
    </lineage>
</organism>
<dbReference type="Proteomes" id="UP000229385">
    <property type="component" value="Unassembled WGS sequence"/>
</dbReference>
<gene>
    <name evidence="1" type="ORF">CO174_02740</name>
</gene>
<dbReference type="InterPro" id="IPR036465">
    <property type="entry name" value="vWFA_dom_sf"/>
</dbReference>
<evidence type="ECO:0000313" key="1">
    <source>
        <dbReference type="EMBL" id="PJA45524.1"/>
    </source>
</evidence>
<sequence>MGRMIELFVTYRMDGGNPVTSVGRTDDPDDPQTFKVNVEYRPGMDQQALRMQAIALADPLFHAYLHAQLKARQASSGASQASVPAVMIQEEEERQLLFEPDQILPVIDLALQRVVAVTRRAVRFELTGHGTASTDCLSLVTINPEPALEGKFSAFYGRALHESSHIRYDREGTRRDKRRRFGEEAYGTAILKRAHADGGKILGHILNLIMDRRCDWLHAEEFPGNASDIWHRLGDLLPGEHEVFVPADGSDPVPMSELPNPLPEGQFKWVKRRSGVSRECDESVFTDFVYACKKHTKGRHACVRTAITMVNKATQRVNKGQRKYAHLLTVSKRVLKLLREHMTPKEAEWEQKQFDQEHFEQAFIELMGQLHKAIHGSSVDPRTRQAFRQLMANRMASQRQQSLKGLPAQMKATGRGSASLLPPGKVASGGDGEVIDVGPDPIAYASVLPMAQPHISPMRELIRQLSIPQRRSLQGLIEGDFDLNAIPALVTGRSECMAIERTNRKLDVALSFMIDVSASMSGKPMRQAKALGVCFNEALLPFRQTVEGFFFAFDDKVYRCGPVQPSNGLSSVKGGGGTCESIALRHAAIPLAKSRRRRKIIVVACDGMPFDPEETRKECDVLMRAGILPIRALIGVDQAPGTYPVELYFDTWEEFMREAKKTFGSIFAAARM</sequence>
<proteinExistence type="predicted"/>